<reference evidence="3 4" key="1">
    <citation type="submission" date="2019-01" db="EMBL/GenBank/DDBJ databases">
        <authorList>
            <person name="Sayadi A."/>
        </authorList>
    </citation>
    <scope>NUCLEOTIDE SEQUENCE [LARGE SCALE GENOMIC DNA]</scope>
</reference>
<feature type="compositionally biased region" description="Low complexity" evidence="1">
    <location>
        <begin position="620"/>
        <end position="633"/>
    </location>
</feature>
<feature type="compositionally biased region" description="Gly residues" evidence="1">
    <location>
        <begin position="610"/>
        <end position="619"/>
    </location>
</feature>
<feature type="compositionally biased region" description="Low complexity" evidence="1">
    <location>
        <begin position="600"/>
        <end position="609"/>
    </location>
</feature>
<feature type="region of interest" description="Disordered" evidence="1">
    <location>
        <begin position="681"/>
        <end position="770"/>
    </location>
</feature>
<dbReference type="AlphaFoldDB" id="A0A653BIC4"/>
<dbReference type="OrthoDB" id="5982876at2759"/>
<feature type="region of interest" description="Disordered" evidence="1">
    <location>
        <begin position="115"/>
        <end position="169"/>
    </location>
</feature>
<feature type="domain" description="C2H2-type" evidence="2">
    <location>
        <begin position="27"/>
        <end position="47"/>
    </location>
</feature>
<sequence>MPKMVSSAVDTCATYFDTDDDYAPLRCWDCNVNFTEKHYLYKHLFHHIRQPYVVLERCQLPPLKITVKKTDGAGKKFEIIKEKSGREGDFNFSANANSDKSESLASLNKLAAEASGANEVPLTASEEEEGDDVFGEDQHSFASAEEDPLATLPDEGNGGEEDYCPTLSPSFANVDDFNECSNQDSDSGVATDALSTSCDTDVLAGSGCDFLDTGSTTSAAATGSSGGESPDQLTATAGTDVTAQTARDGDAAFEGGGATGGGVIENASPSPLPPRSSATPSPLVQTPPADAPTTYPKIRIKTTGLLKESSQSLTITEITDDNPDGDANRGQNSLWSTPSLEDPLKLPDGDDNNLLSLFNNNESRAKDLGFHSSDSEFISLDRLEDRNRGVMTLYNPPTSQQNALESLTGLPMQALAQQVSRLQPSGNNGMHQQNVLINIQQFPSGPPQPQYQPPPMYPPPHHYPPQPMHQPYQYQPPAPMYYPPAPHGYPPPPQPPPHMGPPPPPQQMPHQQPPPMGGQQPPHQQQQPMPLPAPPVSQHQQVPQQGQQQQYRPPQPQSGPGMGGPRPQGQQPGQPRPPQMGQRMPNARPMGPRQPMARQRAPMGVRPRMGGPGGPGGMVRPGAGVRPRGPTPANGIRPTGQSPVKRPPQPNSQADMQNKKKRFDLLTPDKDDEDCQVICMQPKNTDGGLPQIESVQGGTEQAESSIMHLSDSITLSVRNPPPKPAVQEPKKSDAKAVANILATRGITVTASAKPKEKPPEAAGGQKQQLPASLNLNGAVSIIPSANKANGHAKPQSESLPTVDLTDDSGPAAAPAPQQPSPNSPQKRAGLPYRCDLCPATYPNALGLSKHRQTYHKTTGGMCELGIPLINLKQPGVMQKLATLGINSYIPMPSSGPEGTFALPVINTRNVGNVGAIGATSMLTLGPVRSIRPQMANGPKPPANVQKT</sequence>
<feature type="region of interest" description="Disordered" evidence="1">
    <location>
        <begin position="250"/>
        <end position="295"/>
    </location>
</feature>
<evidence type="ECO:0000313" key="4">
    <source>
        <dbReference type="Proteomes" id="UP000410492"/>
    </source>
</evidence>
<proteinExistence type="predicted"/>
<feature type="region of interest" description="Disordered" evidence="1">
    <location>
        <begin position="440"/>
        <end position="669"/>
    </location>
</feature>
<organism evidence="3 4">
    <name type="scientific">Callosobruchus maculatus</name>
    <name type="common">Southern cowpea weevil</name>
    <name type="synonym">Pulse bruchid</name>
    <dbReference type="NCBI Taxonomy" id="64391"/>
    <lineage>
        <taxon>Eukaryota</taxon>
        <taxon>Metazoa</taxon>
        <taxon>Ecdysozoa</taxon>
        <taxon>Arthropoda</taxon>
        <taxon>Hexapoda</taxon>
        <taxon>Insecta</taxon>
        <taxon>Pterygota</taxon>
        <taxon>Neoptera</taxon>
        <taxon>Endopterygota</taxon>
        <taxon>Coleoptera</taxon>
        <taxon>Polyphaga</taxon>
        <taxon>Cucujiformia</taxon>
        <taxon>Chrysomeloidea</taxon>
        <taxon>Chrysomelidae</taxon>
        <taxon>Bruchinae</taxon>
        <taxon>Bruchini</taxon>
        <taxon>Callosobruchus</taxon>
    </lineage>
</organism>
<feature type="compositionally biased region" description="Low complexity" evidence="1">
    <location>
        <begin position="567"/>
        <end position="585"/>
    </location>
</feature>
<dbReference type="SMART" id="SM00355">
    <property type="entry name" value="ZnF_C2H2"/>
    <property type="match status" value="2"/>
</dbReference>
<evidence type="ECO:0000259" key="2">
    <source>
        <dbReference type="PROSITE" id="PS00028"/>
    </source>
</evidence>
<feature type="region of interest" description="Disordered" evidence="1">
    <location>
        <begin position="785"/>
        <end position="829"/>
    </location>
</feature>
<gene>
    <name evidence="3" type="ORF">CALMAC_LOCUS1251</name>
</gene>
<feature type="compositionally biased region" description="Low complexity" evidence="1">
    <location>
        <begin position="536"/>
        <end position="552"/>
    </location>
</feature>
<evidence type="ECO:0000256" key="1">
    <source>
        <dbReference type="SAM" id="MobiDB-lite"/>
    </source>
</evidence>
<keyword evidence="4" id="KW-1185">Reference proteome</keyword>
<evidence type="ECO:0000313" key="3">
    <source>
        <dbReference type="EMBL" id="VEN35318.1"/>
    </source>
</evidence>
<feature type="compositionally biased region" description="Pro residues" evidence="1">
    <location>
        <begin position="444"/>
        <end position="516"/>
    </location>
</feature>
<feature type="domain" description="C2H2-type" evidence="2">
    <location>
        <begin position="834"/>
        <end position="855"/>
    </location>
</feature>
<name>A0A653BIC4_CALMS</name>
<feature type="region of interest" description="Disordered" evidence="1">
    <location>
        <begin position="317"/>
        <end position="344"/>
    </location>
</feature>
<feature type="compositionally biased region" description="Acidic residues" evidence="1">
    <location>
        <begin position="125"/>
        <end position="135"/>
    </location>
</feature>
<feature type="compositionally biased region" description="Polar residues" evidence="1">
    <location>
        <begin position="329"/>
        <end position="339"/>
    </location>
</feature>
<protein>
    <recommendedName>
        <fullName evidence="2">C2H2-type domain-containing protein</fullName>
    </recommendedName>
</protein>
<feature type="compositionally biased region" description="Gly residues" evidence="1">
    <location>
        <begin position="254"/>
        <end position="263"/>
    </location>
</feature>
<accession>A0A653BIC4</accession>
<feature type="compositionally biased region" description="Polar residues" evidence="1">
    <location>
        <begin position="693"/>
        <end position="704"/>
    </location>
</feature>
<dbReference type="InterPro" id="IPR013087">
    <property type="entry name" value="Znf_C2H2_type"/>
</dbReference>
<feature type="compositionally biased region" description="Low complexity" evidence="1">
    <location>
        <begin position="517"/>
        <end position="528"/>
    </location>
</feature>
<dbReference type="EMBL" id="CAACVG010001446">
    <property type="protein sequence ID" value="VEN35318.1"/>
    <property type="molecule type" value="Genomic_DNA"/>
</dbReference>
<dbReference type="Proteomes" id="UP000410492">
    <property type="component" value="Unassembled WGS sequence"/>
</dbReference>
<dbReference type="PROSITE" id="PS00028">
    <property type="entry name" value="ZINC_FINGER_C2H2_1"/>
    <property type="match status" value="2"/>
</dbReference>